<organism evidence="2 3">
    <name type="scientific">Sphingomonas aurantiaca</name>
    <dbReference type="NCBI Taxonomy" id="185949"/>
    <lineage>
        <taxon>Bacteria</taxon>
        <taxon>Pseudomonadati</taxon>
        <taxon>Pseudomonadota</taxon>
        <taxon>Alphaproteobacteria</taxon>
        <taxon>Sphingomonadales</taxon>
        <taxon>Sphingomonadaceae</taxon>
        <taxon>Sphingomonas</taxon>
    </lineage>
</organism>
<protein>
    <submittedName>
        <fullName evidence="2">Uncharacterized protein</fullName>
    </submittedName>
</protein>
<dbReference type="EMBL" id="CABVLI010000046">
    <property type="protein sequence ID" value="VVT28419.1"/>
    <property type="molecule type" value="Genomic_DNA"/>
</dbReference>
<proteinExistence type="predicted"/>
<dbReference type="Proteomes" id="UP000326857">
    <property type="component" value="Unassembled WGS sequence"/>
</dbReference>
<feature type="compositionally biased region" description="Basic and acidic residues" evidence="1">
    <location>
        <begin position="24"/>
        <end position="38"/>
    </location>
</feature>
<evidence type="ECO:0000313" key="2">
    <source>
        <dbReference type="EMBL" id="VVT28419.1"/>
    </source>
</evidence>
<accession>A0A5E8ABX1</accession>
<evidence type="ECO:0000256" key="1">
    <source>
        <dbReference type="SAM" id="MobiDB-lite"/>
    </source>
</evidence>
<sequence length="66" mass="7758">MREGLGEGLAQPDHSLAARPSPDPSRKREGRKEDHDHHFLLHQFRQHRRAYQRNRLGALQEADHGW</sequence>
<name>A0A5E8ABX1_9SPHN</name>
<evidence type="ECO:0000313" key="3">
    <source>
        <dbReference type="Proteomes" id="UP000326857"/>
    </source>
</evidence>
<gene>
    <name evidence="2" type="ORF">SPHINGO391_500189</name>
</gene>
<reference evidence="2 3" key="1">
    <citation type="submission" date="2019-09" db="EMBL/GenBank/DDBJ databases">
        <authorList>
            <person name="Dittami M. S."/>
        </authorList>
    </citation>
    <scope>NUCLEOTIDE SEQUENCE [LARGE SCALE GENOMIC DNA]</scope>
    <source>
        <strain evidence="2">SPHINGO391</strain>
    </source>
</reference>
<dbReference type="AlphaFoldDB" id="A0A5E8ABX1"/>
<feature type="region of interest" description="Disordered" evidence="1">
    <location>
        <begin position="1"/>
        <end position="38"/>
    </location>
</feature>